<keyword evidence="2" id="KW-0813">Transport</keyword>
<sequence length="513" mass="55356">MAMSPIAPSQSTDKNKIVREDTQQLSALGYTEELNRNRSNITLLAQALIISNIPYGIGGPLSTVAAGGGQLSLFVGWIVVTIFYGCVAMSLAELASRYPTSAGPYFWTYQLASPKYRKFLSYVTGWTWVIGNWMTTMSAHFGLANYICATAILYKPDIEFKTWHITLIFVALMIMSVTISTLGNRFLPLIDTCSAILIGIAILATCISFCIRAGAGRHSLYDTFAHYDTTLSGWGKFSFAVGLLPSAYTYSGIGMITSMAEETGGSAIRLPQAIVSVVPVSFVAGLFFIVPICYTLPPLPELIDAPLGQGLAFVYGRVLASKAAGLVLCLLTATILALSCISIVTAVTRVTWSFARDQGFPLSRFLAKVNSRTQTPLNAALFGFAIQAPLVFISLGSTSAFNSFIGVSVVGLAVSYAIPIAVSILNRRKEVMTAQWNCGKIVGPIVNVIAVVWIMFLTVLLSMPAYIPVTPESMTYASVVLVGFMAMAFLWYIIHARKVYEGPPESDSLAHGF</sequence>
<dbReference type="EMBL" id="MU004377">
    <property type="protein sequence ID" value="KAF2653653.1"/>
    <property type="molecule type" value="Genomic_DNA"/>
</dbReference>
<keyword evidence="4 6" id="KW-1133">Transmembrane helix</keyword>
<keyword evidence="5 6" id="KW-0472">Membrane</keyword>
<dbReference type="AlphaFoldDB" id="A0A6A6T428"/>
<evidence type="ECO:0000256" key="6">
    <source>
        <dbReference type="SAM" id="Phobius"/>
    </source>
</evidence>
<feature type="transmembrane region" description="Helical" evidence="6">
    <location>
        <begin position="234"/>
        <end position="253"/>
    </location>
</feature>
<feature type="transmembrane region" description="Helical" evidence="6">
    <location>
        <begin position="274"/>
        <end position="297"/>
    </location>
</feature>
<evidence type="ECO:0000256" key="2">
    <source>
        <dbReference type="ARBA" id="ARBA00022448"/>
    </source>
</evidence>
<feature type="transmembrane region" description="Helical" evidence="6">
    <location>
        <begin position="195"/>
        <end position="214"/>
    </location>
</feature>
<reference evidence="7" key="1">
    <citation type="journal article" date="2020" name="Stud. Mycol.">
        <title>101 Dothideomycetes genomes: a test case for predicting lifestyles and emergence of pathogens.</title>
        <authorList>
            <person name="Haridas S."/>
            <person name="Albert R."/>
            <person name="Binder M."/>
            <person name="Bloem J."/>
            <person name="Labutti K."/>
            <person name="Salamov A."/>
            <person name="Andreopoulos B."/>
            <person name="Baker S."/>
            <person name="Barry K."/>
            <person name="Bills G."/>
            <person name="Bluhm B."/>
            <person name="Cannon C."/>
            <person name="Castanera R."/>
            <person name="Culley D."/>
            <person name="Daum C."/>
            <person name="Ezra D."/>
            <person name="Gonzalez J."/>
            <person name="Henrissat B."/>
            <person name="Kuo A."/>
            <person name="Liang C."/>
            <person name="Lipzen A."/>
            <person name="Lutzoni F."/>
            <person name="Magnuson J."/>
            <person name="Mondo S."/>
            <person name="Nolan M."/>
            <person name="Ohm R."/>
            <person name="Pangilinan J."/>
            <person name="Park H.-J."/>
            <person name="Ramirez L."/>
            <person name="Alfaro M."/>
            <person name="Sun H."/>
            <person name="Tritt A."/>
            <person name="Yoshinaga Y."/>
            <person name="Zwiers L.-H."/>
            <person name="Turgeon B."/>
            <person name="Goodwin S."/>
            <person name="Spatafora J."/>
            <person name="Crous P."/>
            <person name="Grigoriev I."/>
        </authorList>
    </citation>
    <scope>NUCLEOTIDE SEQUENCE</scope>
    <source>
        <strain evidence="7">CBS 122681</strain>
    </source>
</reference>
<keyword evidence="8" id="KW-1185">Reference proteome</keyword>
<organism evidence="7 8">
    <name type="scientific">Lophiostoma macrostomum CBS 122681</name>
    <dbReference type="NCBI Taxonomy" id="1314788"/>
    <lineage>
        <taxon>Eukaryota</taxon>
        <taxon>Fungi</taxon>
        <taxon>Dikarya</taxon>
        <taxon>Ascomycota</taxon>
        <taxon>Pezizomycotina</taxon>
        <taxon>Dothideomycetes</taxon>
        <taxon>Pleosporomycetidae</taxon>
        <taxon>Pleosporales</taxon>
        <taxon>Lophiostomataceae</taxon>
        <taxon>Lophiostoma</taxon>
    </lineage>
</organism>
<feature type="transmembrane region" description="Helical" evidence="6">
    <location>
        <begin position="119"/>
        <end position="143"/>
    </location>
</feature>
<feature type="transmembrane region" description="Helical" evidence="6">
    <location>
        <begin position="43"/>
        <end position="65"/>
    </location>
</feature>
<dbReference type="PANTHER" id="PTHR45649">
    <property type="entry name" value="AMINO-ACID PERMEASE BAT1"/>
    <property type="match status" value="1"/>
</dbReference>
<protein>
    <submittedName>
        <fullName evidence="7">Amino acid transporter</fullName>
    </submittedName>
</protein>
<dbReference type="Pfam" id="PF13520">
    <property type="entry name" value="AA_permease_2"/>
    <property type="match status" value="1"/>
</dbReference>
<dbReference type="PANTHER" id="PTHR45649:SF28">
    <property type="entry name" value="TRANSPORTER, PUTATIVE (EUROFUNG)-RELATED"/>
    <property type="match status" value="1"/>
</dbReference>
<name>A0A6A6T428_9PLEO</name>
<feature type="transmembrane region" description="Helical" evidence="6">
    <location>
        <begin position="323"/>
        <end position="355"/>
    </location>
</feature>
<feature type="transmembrane region" description="Helical" evidence="6">
    <location>
        <begin position="376"/>
        <end position="395"/>
    </location>
</feature>
<dbReference type="InterPro" id="IPR002293">
    <property type="entry name" value="AA/rel_permease1"/>
</dbReference>
<dbReference type="Gene3D" id="1.20.1740.10">
    <property type="entry name" value="Amino acid/polyamine transporter I"/>
    <property type="match status" value="1"/>
</dbReference>
<feature type="transmembrane region" description="Helical" evidence="6">
    <location>
        <begin position="445"/>
        <end position="467"/>
    </location>
</feature>
<feature type="transmembrane region" description="Helical" evidence="6">
    <location>
        <begin position="163"/>
        <end position="183"/>
    </location>
</feature>
<evidence type="ECO:0000313" key="8">
    <source>
        <dbReference type="Proteomes" id="UP000799324"/>
    </source>
</evidence>
<evidence type="ECO:0000256" key="4">
    <source>
        <dbReference type="ARBA" id="ARBA00022989"/>
    </source>
</evidence>
<keyword evidence="3 6" id="KW-0812">Transmembrane</keyword>
<gene>
    <name evidence="7" type="ORF">K491DRAFT_705683</name>
</gene>
<dbReference type="PIRSF" id="PIRSF006060">
    <property type="entry name" value="AA_transporter"/>
    <property type="match status" value="1"/>
</dbReference>
<evidence type="ECO:0000256" key="1">
    <source>
        <dbReference type="ARBA" id="ARBA00004141"/>
    </source>
</evidence>
<proteinExistence type="predicted"/>
<feature type="transmembrane region" description="Helical" evidence="6">
    <location>
        <begin position="71"/>
        <end position="92"/>
    </location>
</feature>
<dbReference type="GO" id="GO:0022857">
    <property type="term" value="F:transmembrane transporter activity"/>
    <property type="evidence" value="ECO:0007669"/>
    <property type="project" value="InterPro"/>
</dbReference>
<evidence type="ECO:0000256" key="5">
    <source>
        <dbReference type="ARBA" id="ARBA00023136"/>
    </source>
</evidence>
<dbReference type="GO" id="GO:0016020">
    <property type="term" value="C:membrane"/>
    <property type="evidence" value="ECO:0007669"/>
    <property type="project" value="UniProtKB-SubCell"/>
</dbReference>
<feature type="transmembrane region" description="Helical" evidence="6">
    <location>
        <begin position="401"/>
        <end position="425"/>
    </location>
</feature>
<comment type="subcellular location">
    <subcellularLocation>
        <location evidence="1">Membrane</location>
        <topology evidence="1">Multi-pass membrane protein</topology>
    </subcellularLocation>
</comment>
<dbReference type="Proteomes" id="UP000799324">
    <property type="component" value="Unassembled WGS sequence"/>
</dbReference>
<evidence type="ECO:0000256" key="3">
    <source>
        <dbReference type="ARBA" id="ARBA00022692"/>
    </source>
</evidence>
<evidence type="ECO:0000313" key="7">
    <source>
        <dbReference type="EMBL" id="KAF2653653.1"/>
    </source>
</evidence>
<dbReference type="OrthoDB" id="3900342at2759"/>
<accession>A0A6A6T428</accession>
<feature type="transmembrane region" description="Helical" evidence="6">
    <location>
        <begin position="473"/>
        <end position="494"/>
    </location>
</feature>